<evidence type="ECO:0000313" key="2">
    <source>
        <dbReference type="Proteomes" id="UP000198651"/>
    </source>
</evidence>
<evidence type="ECO:0000313" key="1">
    <source>
        <dbReference type="EMBL" id="CUT18133.1"/>
    </source>
</evidence>
<dbReference type="Proteomes" id="UP000198651">
    <property type="component" value="Chromosome I"/>
</dbReference>
<dbReference type="RefSeq" id="WP_092343544.1">
    <property type="nucleotide sequence ID" value="NZ_LN906597.1"/>
</dbReference>
<organism evidence="1 2">
    <name type="scientific">Candidatus Ichthyocystis hellenicum</name>
    <dbReference type="NCBI Taxonomy" id="1561003"/>
    <lineage>
        <taxon>Bacteria</taxon>
        <taxon>Pseudomonadati</taxon>
        <taxon>Pseudomonadota</taxon>
        <taxon>Betaproteobacteria</taxon>
        <taxon>Burkholderiales</taxon>
        <taxon>Candidatus Ichthyocystis</taxon>
    </lineage>
</organism>
<reference evidence="2" key="1">
    <citation type="submission" date="2015-11" db="EMBL/GenBank/DDBJ databases">
        <authorList>
            <person name="Seth-Smith H.M.B."/>
        </authorList>
    </citation>
    <scope>NUCLEOTIDE SEQUENCE [LARGE SCALE GENOMIC DNA]</scope>
    <source>
        <strain evidence="2">2013Ark11</strain>
    </source>
</reference>
<dbReference type="OrthoDB" id="9986838at2"/>
<protein>
    <submittedName>
        <fullName evidence="1">Uncharacterized protein</fullName>
    </submittedName>
</protein>
<dbReference type="AlphaFoldDB" id="A0A0S4M2Y0"/>
<gene>
    <name evidence="1" type="ORF">Ark11_1329</name>
</gene>
<proteinExistence type="predicted"/>
<name>A0A0S4M2Y0_9BURK</name>
<sequence length="240" mass="27494">MSCNSQPKESFSLGEFPDEVSSSTFRLNMSDDIKVSSLEECLNSVAILGNLVDSTVDDCRFSISKKSRDIITHINSINDILMQIGRIKEKSAYFAGSLVLAIHDIECQLIEALNRFRKIDFLKGVHISQKPRMALQKKKTLDEITDRLRIFRDRSYIILGRNSSNRGESYRCFVSEEEVMNSINSVLGDLFCHRGRSVKRHVTPIVVWVLVCRKLGKSLQELPMKVTHHHYINNMISRNM</sequence>
<keyword evidence="2" id="KW-1185">Reference proteome</keyword>
<dbReference type="EMBL" id="LN906597">
    <property type="protein sequence ID" value="CUT18133.1"/>
    <property type="molecule type" value="Genomic_DNA"/>
</dbReference>
<accession>A0A0S4M2Y0</accession>